<dbReference type="Gene3D" id="3.20.20.80">
    <property type="entry name" value="Glycosidases"/>
    <property type="match status" value="1"/>
</dbReference>
<dbReference type="RefSeq" id="WP_091400627.1">
    <property type="nucleotide sequence ID" value="NZ_FNQY01000026.1"/>
</dbReference>
<accession>A0A1H4C176</accession>
<dbReference type="Pfam" id="PF05089">
    <property type="entry name" value="NAGLU"/>
    <property type="match status" value="1"/>
</dbReference>
<dbReference type="EMBL" id="FNQY01000026">
    <property type="protein sequence ID" value="SEA53832.1"/>
    <property type="molecule type" value="Genomic_DNA"/>
</dbReference>
<feature type="domain" description="Alpha-N-acetylglucosaminidase tim-barrel" evidence="2">
    <location>
        <begin position="161"/>
        <end position="494"/>
    </location>
</feature>
<evidence type="ECO:0000259" key="4">
    <source>
        <dbReference type="Pfam" id="PF12972"/>
    </source>
</evidence>
<dbReference type="Pfam" id="PF12971">
    <property type="entry name" value="NAGLU_N"/>
    <property type="match status" value="1"/>
</dbReference>
<protein>
    <submittedName>
        <fullName evidence="5">Alpha-N-acetylglucosaminidase</fullName>
    </submittedName>
</protein>
<reference evidence="5 6" key="1">
    <citation type="submission" date="2016-10" db="EMBL/GenBank/DDBJ databases">
        <authorList>
            <person name="de Groot N.N."/>
        </authorList>
    </citation>
    <scope>NUCLEOTIDE SEQUENCE [LARGE SCALE GENOMIC DNA]</scope>
    <source>
        <strain evidence="5 6">Vu-144</strain>
    </source>
</reference>
<feature type="domain" description="Alpha-N-acetylglucosaminidase C-terminal" evidence="4">
    <location>
        <begin position="503"/>
        <end position="767"/>
    </location>
</feature>
<proteinExistence type="predicted"/>
<dbReference type="STRING" id="551991.SAMN05192529_12621"/>
<dbReference type="InterPro" id="IPR029018">
    <property type="entry name" value="Hex-like_dom2"/>
</dbReference>
<evidence type="ECO:0000259" key="3">
    <source>
        <dbReference type="Pfam" id="PF12971"/>
    </source>
</evidence>
<dbReference type="InterPro" id="IPR024240">
    <property type="entry name" value="NAGLU_N"/>
</dbReference>
<dbReference type="Gene3D" id="3.30.379.10">
    <property type="entry name" value="Chitobiase/beta-hexosaminidase domain 2-like"/>
    <property type="match status" value="1"/>
</dbReference>
<dbReference type="Proteomes" id="UP000199041">
    <property type="component" value="Unassembled WGS sequence"/>
</dbReference>
<dbReference type="GO" id="GO:0016787">
    <property type="term" value="F:hydrolase activity"/>
    <property type="evidence" value="ECO:0007669"/>
    <property type="project" value="UniProtKB-KW"/>
</dbReference>
<keyword evidence="6" id="KW-1185">Reference proteome</keyword>
<dbReference type="InterPro" id="IPR024733">
    <property type="entry name" value="NAGLU_tim-barrel"/>
</dbReference>
<feature type="domain" description="Alpha-N-acetylglucosaminidase N-terminal" evidence="3">
    <location>
        <begin position="64"/>
        <end position="146"/>
    </location>
</feature>
<evidence type="ECO:0000256" key="1">
    <source>
        <dbReference type="ARBA" id="ARBA00022801"/>
    </source>
</evidence>
<sequence length="773" mass="88613">MDKFLSTGEGLKRFLKSGNSRFLTTLCLTALMTIGGLKQLKANTVNSGAGISRPKEAAGQALDAVQGLIHRLLPGKERNFELVWLDKGAINGLDSFYLGSKGKKVVIKGSSQLALAKALNTYLEQFCHTRISWYAADSIWLPEELPVVNKPVSQTCRFEKRFFLNYCTFGYTTLWWQWKDWERLIDWMALSGINMPLAITGQEYIWQKVWEQFGMTAGQTRAFFTGPEHLPWQRMGNLDRWQGPLPQEYIDGQFELQKRILKRERAFGMTPILPAFAGHVPYDLKKLYPDIKISNLGSYDTGPENDAYFLDPMDSLFISIQKAYLSLQNQLLGTDHYYGADPFNEMTPPSLEPDYLANVSRTIYKGMQDVDTAAVWVQMGWTFYYQRKDWTNPRLEAMIKAVPQGKMLLLDYFCERTEVWKLTDGYFNAPYIWCYLGNFGGNTQMAAPLQKVAKLLPVTEADPNRRHMIGLGSTLEGFGVNEFMYEWLFDYGWNPAVSDAKNWIKDYADSRVGHKDPVLESAWEKLLAIIYNDQVSGVGLGNIVQSQPMLKGHGYYSGLSNYDYNQMATILPVFLMADSVSKKKPGYLRDLAVLEKQVLVNLAVSFRDTIAKAYYAKDSVSFNRYTHLFLGLCDDLDQVTGTQSELLLGKWIQDARAFGTTPDQKNYYEKCARILITTWGGETKNIVEYAAKDWNGLISSYYKKRWQLYFDFLRKTLATGAAPDQQAFDTQRQHFDWNWVNTHAPKQEFMVEPLSNPLEICEKVYRKWALYLN</sequence>
<dbReference type="PANTHER" id="PTHR12872">
    <property type="entry name" value="ALPHA-N-ACETYLGLUCOSAMINIDASE"/>
    <property type="match status" value="1"/>
</dbReference>
<dbReference type="GO" id="GO:0005975">
    <property type="term" value="P:carbohydrate metabolic process"/>
    <property type="evidence" value="ECO:0007669"/>
    <property type="project" value="UniProtKB-ARBA"/>
</dbReference>
<keyword evidence="1" id="KW-0378">Hydrolase</keyword>
<dbReference type="InterPro" id="IPR007781">
    <property type="entry name" value="NAGLU"/>
</dbReference>
<gene>
    <name evidence="5" type="ORF">SAMN05192529_12621</name>
</gene>
<dbReference type="AlphaFoldDB" id="A0A1H4C176"/>
<evidence type="ECO:0000313" key="6">
    <source>
        <dbReference type="Proteomes" id="UP000199041"/>
    </source>
</evidence>
<dbReference type="Gene3D" id="1.20.120.670">
    <property type="entry name" value="N-acetyl-b-d-glucoasminidase"/>
    <property type="match status" value="1"/>
</dbReference>
<dbReference type="Pfam" id="PF12972">
    <property type="entry name" value="NAGLU_C"/>
    <property type="match status" value="1"/>
</dbReference>
<dbReference type="OrthoDB" id="179563at2"/>
<name>A0A1H4C176_9BACT</name>
<dbReference type="InterPro" id="IPR024732">
    <property type="entry name" value="NAGLU_C"/>
</dbReference>
<evidence type="ECO:0000259" key="2">
    <source>
        <dbReference type="Pfam" id="PF05089"/>
    </source>
</evidence>
<organism evidence="5 6">
    <name type="scientific">Arachidicoccus rhizosphaerae</name>
    <dbReference type="NCBI Taxonomy" id="551991"/>
    <lineage>
        <taxon>Bacteria</taxon>
        <taxon>Pseudomonadati</taxon>
        <taxon>Bacteroidota</taxon>
        <taxon>Chitinophagia</taxon>
        <taxon>Chitinophagales</taxon>
        <taxon>Chitinophagaceae</taxon>
        <taxon>Arachidicoccus</taxon>
    </lineage>
</organism>
<evidence type="ECO:0000313" key="5">
    <source>
        <dbReference type="EMBL" id="SEA53832.1"/>
    </source>
</evidence>
<dbReference type="PANTHER" id="PTHR12872:SF1">
    <property type="entry name" value="ALPHA-N-ACETYLGLUCOSAMINIDASE"/>
    <property type="match status" value="1"/>
</dbReference>